<dbReference type="Proteomes" id="UP000078046">
    <property type="component" value="Unassembled WGS sequence"/>
</dbReference>
<dbReference type="AlphaFoldDB" id="A0A177AV10"/>
<reference evidence="2 3" key="1">
    <citation type="submission" date="2016-04" db="EMBL/GenBank/DDBJ databases">
        <title>The genome of Intoshia linei affirms orthonectids as highly simplified spiralians.</title>
        <authorList>
            <person name="Mikhailov K.V."/>
            <person name="Slusarev G.S."/>
            <person name="Nikitin M.A."/>
            <person name="Logacheva M.D."/>
            <person name="Penin A."/>
            <person name="Aleoshin V."/>
            <person name="Panchin Y.V."/>
        </authorList>
    </citation>
    <scope>NUCLEOTIDE SEQUENCE [LARGE SCALE GENOMIC DNA]</scope>
    <source>
        <strain evidence="2">Intl2013</strain>
        <tissue evidence="2">Whole animal</tissue>
    </source>
</reference>
<proteinExistence type="predicted"/>
<name>A0A177AV10_9BILA</name>
<evidence type="ECO:0000256" key="1">
    <source>
        <dbReference type="SAM" id="MobiDB-lite"/>
    </source>
</evidence>
<keyword evidence="3" id="KW-1185">Reference proteome</keyword>
<dbReference type="OrthoDB" id="515799at2759"/>
<evidence type="ECO:0000313" key="2">
    <source>
        <dbReference type="EMBL" id="OAF65362.1"/>
    </source>
</evidence>
<protein>
    <submittedName>
        <fullName evidence="2">Uncharacterized protein</fullName>
    </submittedName>
</protein>
<evidence type="ECO:0000313" key="3">
    <source>
        <dbReference type="Proteomes" id="UP000078046"/>
    </source>
</evidence>
<comment type="caution">
    <text evidence="2">The sequence shown here is derived from an EMBL/GenBank/DDBJ whole genome shotgun (WGS) entry which is preliminary data.</text>
</comment>
<feature type="region of interest" description="Disordered" evidence="1">
    <location>
        <begin position="492"/>
        <end position="511"/>
    </location>
</feature>
<organism evidence="2 3">
    <name type="scientific">Intoshia linei</name>
    <dbReference type="NCBI Taxonomy" id="1819745"/>
    <lineage>
        <taxon>Eukaryota</taxon>
        <taxon>Metazoa</taxon>
        <taxon>Spiralia</taxon>
        <taxon>Lophotrochozoa</taxon>
        <taxon>Mesozoa</taxon>
        <taxon>Orthonectida</taxon>
        <taxon>Rhopaluridae</taxon>
        <taxon>Intoshia</taxon>
    </lineage>
</organism>
<gene>
    <name evidence="2" type="ORF">A3Q56_06884</name>
</gene>
<sequence length="564" mass="64865">MNKLKKMNPKIPFKQFDLDSAKLYFSKVVKRASIIKPTGVTKEDNETYCIFMILNYDIYYNVVHSIKDFPTSLMKHNFKILLETGIESPNSKYLNLICGNYTFGIPKSVIIECIPTNKECWIRIQSLALNPRLRLVIPSEARLSDVIKTIETRFISPGFSSIISKSNLMNLEIILTIPEDVQLKPIKFRLIEKNLNKIGYNTYLDVNKKKNQNTTNETFKIPEFKKLKYITADFGKSVYVGELYLMMNCDSDDNTIKIEYTWNDHIKLFNRNDIIDSDISYILSNIAKCELDNLKVPQQCKSIAVNTCFNVDEKKNQKLSLGKSYLKFSQGLNSLSEQKNLNKKKSDELLESNSPEFQPNQMSTPIHLHYQKFYTNSIDTANNTSMLNSSLMSTSDGISKKFDISWCSTYEPNTELDFKTEIRIHPVKSALKPILEENEDESSSMDQPLTEMADIDCIYDNGEVKENFFEGPTALNLKTEIKINPVKQDLKSTLEENEDASNSKDETLTGKSNLDCSYNSVEVKENFFEGLSEHEACLNNYRPIMPKMYKINKESKQKKDNNIP</sequence>
<dbReference type="EMBL" id="LWCA01001328">
    <property type="protein sequence ID" value="OAF65362.1"/>
    <property type="molecule type" value="Genomic_DNA"/>
</dbReference>
<accession>A0A177AV10</accession>